<sequence>MSRSSTPTNPHWGSNDGQRPDPRPLHHRRTAGDPLHHRPRPRQRPGRKPLTDQAPERFLRISDVVARTALSRSHIYALVGREQFPAPRKLGAKCSRWIESEVDAWISQAP</sequence>
<organism evidence="2 3">
    <name type="scientific">Sphingobium fuliginis ATCC 27551</name>
    <dbReference type="NCBI Taxonomy" id="1208342"/>
    <lineage>
        <taxon>Bacteria</taxon>
        <taxon>Pseudomonadati</taxon>
        <taxon>Pseudomonadota</taxon>
        <taxon>Alphaproteobacteria</taxon>
        <taxon>Sphingomonadales</taxon>
        <taxon>Sphingomonadaceae</taxon>
        <taxon>Sphingobium</taxon>
    </lineage>
</organism>
<evidence type="ECO:0000256" key="1">
    <source>
        <dbReference type="SAM" id="MobiDB-lite"/>
    </source>
</evidence>
<feature type="compositionally biased region" description="Basic residues" evidence="1">
    <location>
        <begin position="37"/>
        <end position="47"/>
    </location>
</feature>
<evidence type="ECO:0000313" key="3">
    <source>
        <dbReference type="Proteomes" id="UP000311469"/>
    </source>
</evidence>
<feature type="compositionally biased region" description="Basic and acidic residues" evidence="1">
    <location>
        <begin position="18"/>
        <end position="36"/>
    </location>
</feature>
<dbReference type="KEGG" id="sufl:FIL70_15195"/>
<dbReference type="InterPro" id="IPR052931">
    <property type="entry name" value="Prophage_regulatory_activator"/>
</dbReference>
<dbReference type="AlphaFoldDB" id="A0A5B8CFP0"/>
<accession>A0A5B8CFP0</accession>
<gene>
    <name evidence="2" type="ORF">FIL70_15195</name>
</gene>
<feature type="region of interest" description="Disordered" evidence="1">
    <location>
        <begin position="1"/>
        <end position="57"/>
    </location>
</feature>
<dbReference type="InterPro" id="IPR010260">
    <property type="entry name" value="AlpA"/>
</dbReference>
<evidence type="ECO:0000313" key="2">
    <source>
        <dbReference type="EMBL" id="QDC38378.1"/>
    </source>
</evidence>
<proteinExistence type="predicted"/>
<dbReference type="Gene3D" id="1.10.238.160">
    <property type="match status" value="1"/>
</dbReference>
<name>A0A5B8CFP0_SPHSA</name>
<dbReference type="PANTHER" id="PTHR36154">
    <property type="entry name" value="DNA-BINDING TRANSCRIPTIONAL ACTIVATOR ALPA"/>
    <property type="match status" value="1"/>
</dbReference>
<dbReference type="Proteomes" id="UP000311469">
    <property type="component" value="Chromosome cSF1"/>
</dbReference>
<feature type="compositionally biased region" description="Polar residues" evidence="1">
    <location>
        <begin position="1"/>
        <end position="17"/>
    </location>
</feature>
<protein>
    <submittedName>
        <fullName evidence="2">AlpA family phage regulatory protein</fullName>
    </submittedName>
</protein>
<dbReference type="EMBL" id="CP041016">
    <property type="protein sequence ID" value="QDC38378.1"/>
    <property type="molecule type" value="Genomic_DNA"/>
</dbReference>
<dbReference type="PANTHER" id="PTHR36154:SF1">
    <property type="entry name" value="DNA-BINDING TRANSCRIPTIONAL ACTIVATOR ALPA"/>
    <property type="match status" value="1"/>
</dbReference>
<dbReference type="Pfam" id="PF05930">
    <property type="entry name" value="Phage_AlpA"/>
    <property type="match status" value="1"/>
</dbReference>
<reference evidence="2 3" key="1">
    <citation type="submission" date="2019-06" db="EMBL/GenBank/DDBJ databases">
        <title>Genome organization and adaptive potential of archetypical organophosphate degarding Sphingobium fuliginis ATCC 27551.</title>
        <authorList>
            <person name="Sarwar A."/>
            <person name="Parthasarathy S."/>
            <person name="Singh C."/>
            <person name="Siddavattam D."/>
        </authorList>
    </citation>
    <scope>NUCLEOTIDE SEQUENCE [LARGE SCALE GENOMIC DNA]</scope>
    <source>
        <strain evidence="2 3">ATCC 27551</strain>
    </source>
</reference>